<keyword evidence="11" id="KW-1185">Reference proteome</keyword>
<keyword evidence="3 6" id="KW-0238">DNA-binding</keyword>
<feature type="domain" description="HMG box" evidence="8">
    <location>
        <begin position="201"/>
        <end position="266"/>
    </location>
</feature>
<dbReference type="SUPFAM" id="SSF101936">
    <property type="entry name" value="DNA-binding pseudobarrel domain"/>
    <property type="match status" value="1"/>
</dbReference>
<dbReference type="EMBL" id="CAUOFW020007279">
    <property type="protein sequence ID" value="CAK9178592.1"/>
    <property type="molecule type" value="Genomic_DNA"/>
</dbReference>
<evidence type="ECO:0000256" key="1">
    <source>
        <dbReference type="ARBA" id="ARBA00004123"/>
    </source>
</evidence>
<dbReference type="CDD" id="cd22005">
    <property type="entry name" value="HMG-box_AtHMGB1-like"/>
    <property type="match status" value="1"/>
</dbReference>
<evidence type="ECO:0000256" key="5">
    <source>
        <dbReference type="ARBA" id="ARBA00023242"/>
    </source>
</evidence>
<dbReference type="SMART" id="SM00398">
    <property type="entry name" value="HMG"/>
    <property type="match status" value="1"/>
</dbReference>
<keyword evidence="4" id="KW-0804">Transcription</keyword>
<dbReference type="Proteomes" id="UP001642360">
    <property type="component" value="Unassembled WGS sequence"/>
</dbReference>
<evidence type="ECO:0000256" key="3">
    <source>
        <dbReference type="ARBA" id="ARBA00023125"/>
    </source>
</evidence>
<comment type="caution">
    <text evidence="10">The sequence shown here is derived from an EMBL/GenBank/DDBJ whole genome shotgun (WGS) entry which is preliminary data.</text>
</comment>
<evidence type="ECO:0000256" key="2">
    <source>
        <dbReference type="ARBA" id="ARBA00023015"/>
    </source>
</evidence>
<dbReference type="Pfam" id="PF00505">
    <property type="entry name" value="HMG_box"/>
    <property type="match status" value="1"/>
</dbReference>
<feature type="domain" description="TF-B3" evidence="9">
    <location>
        <begin position="70"/>
        <end position="122"/>
    </location>
</feature>
<dbReference type="SUPFAM" id="SSF47095">
    <property type="entry name" value="HMG-box"/>
    <property type="match status" value="1"/>
</dbReference>
<dbReference type="PROSITE" id="PS50863">
    <property type="entry name" value="B3"/>
    <property type="match status" value="1"/>
</dbReference>
<dbReference type="CDD" id="cd10017">
    <property type="entry name" value="B3_DNA"/>
    <property type="match status" value="1"/>
</dbReference>
<dbReference type="InterPro" id="IPR050655">
    <property type="entry name" value="Plant_B3_domain"/>
</dbReference>
<gene>
    <name evidence="10" type="ORF">ILEXP_LOCUS48495</name>
</gene>
<dbReference type="PANTHER" id="PTHR31920">
    <property type="entry name" value="B3 DOMAIN-CONTAINING"/>
    <property type="match status" value="1"/>
</dbReference>
<dbReference type="Gene3D" id="2.40.330.10">
    <property type="entry name" value="DNA-binding pseudobarrel domain"/>
    <property type="match status" value="1"/>
</dbReference>
<dbReference type="PANTHER" id="PTHR31920:SF149">
    <property type="entry name" value="B3 DOMAIN-CONTAINING PROTEIN OS01G0723500-LIKE ISOFORM X1"/>
    <property type="match status" value="1"/>
</dbReference>
<evidence type="ECO:0000256" key="4">
    <source>
        <dbReference type="ARBA" id="ARBA00023163"/>
    </source>
</evidence>
<evidence type="ECO:0000259" key="8">
    <source>
        <dbReference type="PROSITE" id="PS50118"/>
    </source>
</evidence>
<evidence type="ECO:0000256" key="6">
    <source>
        <dbReference type="PROSITE-ProRule" id="PRU00267"/>
    </source>
</evidence>
<evidence type="ECO:0000256" key="7">
    <source>
        <dbReference type="SAM" id="MobiDB-lite"/>
    </source>
</evidence>
<dbReference type="PROSITE" id="PS50118">
    <property type="entry name" value="HMG_BOX_2"/>
    <property type="match status" value="1"/>
</dbReference>
<dbReference type="Pfam" id="PF02362">
    <property type="entry name" value="B3"/>
    <property type="match status" value="1"/>
</dbReference>
<dbReference type="GO" id="GO:0005634">
    <property type="term" value="C:nucleus"/>
    <property type="evidence" value="ECO:0007669"/>
    <property type="project" value="UniProtKB-SubCell"/>
</dbReference>
<dbReference type="GO" id="GO:0003677">
    <property type="term" value="F:DNA binding"/>
    <property type="evidence" value="ECO:0007669"/>
    <property type="project" value="UniProtKB-UniRule"/>
</dbReference>
<comment type="subcellular location">
    <subcellularLocation>
        <location evidence="1">Nucleus</location>
    </subcellularLocation>
</comment>
<dbReference type="InterPro" id="IPR036910">
    <property type="entry name" value="HMG_box_dom_sf"/>
</dbReference>
<accession>A0ABC8UA11</accession>
<feature type="region of interest" description="Disordered" evidence="7">
    <location>
        <begin position="157"/>
        <end position="200"/>
    </location>
</feature>
<reference evidence="10 11" key="1">
    <citation type="submission" date="2024-02" db="EMBL/GenBank/DDBJ databases">
        <authorList>
            <person name="Vignale AGUSTIN F."/>
            <person name="Sosa J E."/>
            <person name="Modenutti C."/>
        </authorList>
    </citation>
    <scope>NUCLEOTIDE SEQUENCE [LARGE SCALE GENOMIC DNA]</scope>
</reference>
<keyword evidence="5 6" id="KW-0539">Nucleus</keyword>
<dbReference type="InterPro" id="IPR015300">
    <property type="entry name" value="DNA-bd_pseudobarrel_sf"/>
</dbReference>
<organism evidence="10 11">
    <name type="scientific">Ilex paraguariensis</name>
    <name type="common">yerba mate</name>
    <dbReference type="NCBI Taxonomy" id="185542"/>
    <lineage>
        <taxon>Eukaryota</taxon>
        <taxon>Viridiplantae</taxon>
        <taxon>Streptophyta</taxon>
        <taxon>Embryophyta</taxon>
        <taxon>Tracheophyta</taxon>
        <taxon>Spermatophyta</taxon>
        <taxon>Magnoliopsida</taxon>
        <taxon>eudicotyledons</taxon>
        <taxon>Gunneridae</taxon>
        <taxon>Pentapetalae</taxon>
        <taxon>asterids</taxon>
        <taxon>campanulids</taxon>
        <taxon>Aquifoliales</taxon>
        <taxon>Aquifoliaceae</taxon>
        <taxon>Ilex</taxon>
    </lineage>
</organism>
<keyword evidence="2" id="KW-0805">Transcription regulation</keyword>
<name>A0ABC8UA11_9AQUA</name>
<evidence type="ECO:0000313" key="11">
    <source>
        <dbReference type="Proteomes" id="UP001642360"/>
    </source>
</evidence>
<protein>
    <submittedName>
        <fullName evidence="10">Uncharacterized protein</fullName>
    </submittedName>
</protein>
<feature type="compositionally biased region" description="Basic and acidic residues" evidence="7">
    <location>
        <begin position="177"/>
        <end position="200"/>
    </location>
</feature>
<dbReference type="Gene3D" id="1.10.30.10">
    <property type="entry name" value="High mobility group box domain"/>
    <property type="match status" value="1"/>
</dbReference>
<evidence type="ECO:0000313" key="10">
    <source>
        <dbReference type="EMBL" id="CAK9178592.1"/>
    </source>
</evidence>
<proteinExistence type="predicted"/>
<dbReference type="InterPro" id="IPR003340">
    <property type="entry name" value="B3_DNA-bd"/>
</dbReference>
<dbReference type="SMART" id="SM01019">
    <property type="entry name" value="B3"/>
    <property type="match status" value="1"/>
</dbReference>
<feature type="DNA-binding region" description="HMG box" evidence="6">
    <location>
        <begin position="201"/>
        <end position="266"/>
    </location>
</feature>
<sequence>MPLTRSARELGIGRRFFKIMLPGFHTLLVCFPILRHQLVTPSFSAIPPAFCRRLRGERLEEAILTSCKGSWHVKVGKCDKGRFYFEKGWDEFVQNHNLNVGDFLVFEQKGQMFFNVVVFDRSACEKEFTVELAKDKKQTSKVNIDKPLNCSDGVTMKEDESKAKNTKTQSKFCGKRTTSESETARRSPAKKEKTMKNQEKPKKPLSAFVFFLDDYRKQFKEIHPKKTPLVVVTKAGADKWYSMSEDDKAPYRAKVEKMRSEYRERIFAGIQKAAKIEEPEEFFELSSGDDE</sequence>
<dbReference type="InterPro" id="IPR009071">
    <property type="entry name" value="HMG_box_dom"/>
</dbReference>
<evidence type="ECO:0000259" key="9">
    <source>
        <dbReference type="PROSITE" id="PS50863"/>
    </source>
</evidence>
<dbReference type="AlphaFoldDB" id="A0ABC8UA11"/>